<reference evidence="2 3" key="1">
    <citation type="submission" date="2024-02" db="EMBL/GenBank/DDBJ databases">
        <title>High-quality chromosome-scale genome assembly of Pensacola bahiagrass (Paspalum notatum Flugge var. saurae).</title>
        <authorList>
            <person name="Vega J.M."/>
            <person name="Podio M."/>
            <person name="Orjuela J."/>
            <person name="Siena L.A."/>
            <person name="Pessino S.C."/>
            <person name="Combes M.C."/>
            <person name="Mariac C."/>
            <person name="Albertini E."/>
            <person name="Pupilli F."/>
            <person name="Ortiz J.P.A."/>
            <person name="Leblanc O."/>
        </authorList>
    </citation>
    <scope>NUCLEOTIDE SEQUENCE [LARGE SCALE GENOMIC DNA]</scope>
    <source>
        <strain evidence="2">R1</strain>
        <tissue evidence="2">Leaf</tissue>
    </source>
</reference>
<evidence type="ECO:0000256" key="1">
    <source>
        <dbReference type="SAM" id="Phobius"/>
    </source>
</evidence>
<dbReference type="AlphaFoldDB" id="A0AAQ3UUZ8"/>
<keyword evidence="1" id="KW-0812">Transmembrane</keyword>
<protein>
    <submittedName>
        <fullName evidence="2">Uncharacterized protein</fullName>
    </submittedName>
</protein>
<dbReference type="Proteomes" id="UP001341281">
    <property type="component" value="Chromosome 10"/>
</dbReference>
<name>A0AAQ3UUZ8_PASNO</name>
<keyword evidence="3" id="KW-1185">Reference proteome</keyword>
<evidence type="ECO:0000313" key="3">
    <source>
        <dbReference type="Proteomes" id="UP001341281"/>
    </source>
</evidence>
<feature type="transmembrane region" description="Helical" evidence="1">
    <location>
        <begin position="120"/>
        <end position="142"/>
    </location>
</feature>
<organism evidence="2 3">
    <name type="scientific">Paspalum notatum var. saurae</name>
    <dbReference type="NCBI Taxonomy" id="547442"/>
    <lineage>
        <taxon>Eukaryota</taxon>
        <taxon>Viridiplantae</taxon>
        <taxon>Streptophyta</taxon>
        <taxon>Embryophyta</taxon>
        <taxon>Tracheophyta</taxon>
        <taxon>Spermatophyta</taxon>
        <taxon>Magnoliopsida</taxon>
        <taxon>Liliopsida</taxon>
        <taxon>Poales</taxon>
        <taxon>Poaceae</taxon>
        <taxon>PACMAD clade</taxon>
        <taxon>Panicoideae</taxon>
        <taxon>Andropogonodae</taxon>
        <taxon>Paspaleae</taxon>
        <taxon>Paspalinae</taxon>
        <taxon>Paspalum</taxon>
    </lineage>
</organism>
<dbReference type="EMBL" id="CP144754">
    <property type="protein sequence ID" value="WVZ95934.1"/>
    <property type="molecule type" value="Genomic_DNA"/>
</dbReference>
<accession>A0AAQ3UUZ8</accession>
<sequence length="478" mass="51572">MYCARKSIEEALRVICTGAAWTEKYGVVLMMYVCMDGWMNCYLEKDEEVESLNTPLNTEPKPPPPSLSEKFLVARLRSVYVKAIIPPLPWMSCNGALHHLNLFLKISNKSMSTINPKPTMLAAIITLGVLLLLMEYFGYTLLNGRRGPSPEATSERRSPCNYNCERSADSISLSWPKISIGTYTEADSSVKLYEKYTSSSVSLYVGISKPFVRGSAASSPSSTCTSCPSFPAVQDQYTTDCGMLFLISCSTPLLSIAMEYGPGLGSTRLFLERKNRLELVRLFQPILAVGSPTSVGWSKLCHSRSSLLLADGVVVSACTMARFPVFLRTAASVLLVLLAAVVDNPTTMDSVLVLLLVMTMTRLVPPSVEILSCAALSSDSVTGLSLLPIQTVVQTGILSNHMPRYQPGEETVVVLPVEDLAVVLKPSANLPFAETSLSPAASAWPAVRVSPVAVASEHDAVAGACSDEKRMSPSCSAT</sequence>
<evidence type="ECO:0000313" key="2">
    <source>
        <dbReference type="EMBL" id="WVZ95934.1"/>
    </source>
</evidence>
<proteinExistence type="predicted"/>
<gene>
    <name evidence="2" type="ORF">U9M48_041636</name>
</gene>
<keyword evidence="1" id="KW-0472">Membrane</keyword>
<keyword evidence="1" id="KW-1133">Transmembrane helix</keyword>